<dbReference type="InterPro" id="IPR036691">
    <property type="entry name" value="Endo/exonu/phosph_ase_sf"/>
</dbReference>
<dbReference type="PANTHER" id="PTHR12121:SF28">
    <property type="entry name" value="PROTEIN ANGEL HOMOLOG 1"/>
    <property type="match status" value="1"/>
</dbReference>
<sequence length="771" mass="86588">MIGSVLYYGLYPLSRLLAGWNTEPSARAPSPEPVKDTDTSDRALTPVPVQDTDTSDRALTPLVDGTALCDGDTVTSCLFVHSQTAHLEEEQLPSGRGSGAETEERMSAQEEKDFPCEKDPVQGLTDQIHKQGRLDHDTLTKALEDRPGIKDVSNYFNAEETEAVSENNNNEGLLSSEAFEHLQTEDSTETCPPQSERPCLKELLASPKHATPKDLSKKVSAGVPVDSECWDEYISALESTIENREESPLCLVPPDHSAQAMPPPDHPTQSGYHFAVGPGLSNEIECPLWKYPSLSYYPTMENTMPLEVMWRVWEDLEDRSDSTPALLPFPFTKTEIHFTVMSYNILSQDLLEANLELYTHCPLEVLEWNHRCRLLLKEIQQWTPDILCLQEVQENHFYQELYPVLTQMGYTCVYKRRTGTKTDGCATCYRSCSFAEISVREVEYFRPDIELLDRHNVAIIVLLRPVLIQGSQVQAQGPPLCVANTHLLFNPRRGDIKLAQLAILLAEMDKLVKSCQKKGEDCNVILCGDFNSVPHTPLYQLITKGELYFQGLPAWMISGQEDLSYKSYSYKLHSPLWPKKLGISDRCQYSSVNQDLEKHKPAAGNRHYSHEFLLQLRFCPAACNRPSDLEMISGVTDATPDASETHKSSQRFRHVLSHSLDLQSVYQHVLPGSGNAEVTTLHSQVGATVDYIFYSPQRPADPQEQGESCLLRSGLKAVGCLSLQSEDALWSMNGLPSHTFPSDHLSLLAKFQIIDCDLVWRDSETRISRIK</sequence>
<dbReference type="EMBL" id="OZ035834">
    <property type="protein sequence ID" value="CAL1575231.1"/>
    <property type="molecule type" value="Genomic_DNA"/>
</dbReference>
<evidence type="ECO:0000313" key="4">
    <source>
        <dbReference type="Proteomes" id="UP001497482"/>
    </source>
</evidence>
<protein>
    <recommendedName>
        <fullName evidence="2">Endonuclease/exonuclease/phosphatase domain-containing protein</fullName>
    </recommendedName>
</protein>
<dbReference type="PANTHER" id="PTHR12121">
    <property type="entry name" value="CARBON CATABOLITE REPRESSOR PROTEIN 4"/>
    <property type="match status" value="1"/>
</dbReference>
<dbReference type="Gene3D" id="3.60.10.10">
    <property type="entry name" value="Endonuclease/exonuclease/phosphatase"/>
    <property type="match status" value="1"/>
</dbReference>
<feature type="compositionally biased region" description="Basic and acidic residues" evidence="1">
    <location>
        <begin position="102"/>
        <end position="120"/>
    </location>
</feature>
<organism evidence="3 4">
    <name type="scientific">Knipowitschia caucasica</name>
    <name type="common">Caucasian dwarf goby</name>
    <name type="synonym">Pomatoschistus caucasicus</name>
    <dbReference type="NCBI Taxonomy" id="637954"/>
    <lineage>
        <taxon>Eukaryota</taxon>
        <taxon>Metazoa</taxon>
        <taxon>Chordata</taxon>
        <taxon>Craniata</taxon>
        <taxon>Vertebrata</taxon>
        <taxon>Euteleostomi</taxon>
        <taxon>Actinopterygii</taxon>
        <taxon>Neopterygii</taxon>
        <taxon>Teleostei</taxon>
        <taxon>Neoteleostei</taxon>
        <taxon>Acanthomorphata</taxon>
        <taxon>Gobiaria</taxon>
        <taxon>Gobiiformes</taxon>
        <taxon>Gobioidei</taxon>
        <taxon>Gobiidae</taxon>
        <taxon>Gobiinae</taxon>
        <taxon>Knipowitschia</taxon>
    </lineage>
</organism>
<feature type="region of interest" description="Disordered" evidence="1">
    <location>
        <begin position="24"/>
        <end position="55"/>
    </location>
</feature>
<feature type="region of interest" description="Disordered" evidence="1">
    <location>
        <begin position="85"/>
        <end position="120"/>
    </location>
</feature>
<evidence type="ECO:0000259" key="2">
    <source>
        <dbReference type="Pfam" id="PF03372"/>
    </source>
</evidence>
<dbReference type="Proteomes" id="UP001497482">
    <property type="component" value="Chromosome 12"/>
</dbReference>
<dbReference type="GO" id="GO:0000175">
    <property type="term" value="F:3'-5'-RNA exonuclease activity"/>
    <property type="evidence" value="ECO:0007669"/>
    <property type="project" value="TreeGrafter"/>
</dbReference>
<reference evidence="3 4" key="1">
    <citation type="submission" date="2024-04" db="EMBL/GenBank/DDBJ databases">
        <authorList>
            <person name="Waldvogel A.-M."/>
            <person name="Schoenle A."/>
        </authorList>
    </citation>
    <scope>NUCLEOTIDE SEQUENCE [LARGE SCALE GENOMIC DNA]</scope>
</reference>
<dbReference type="SUPFAM" id="SSF56219">
    <property type="entry name" value="DNase I-like"/>
    <property type="match status" value="1"/>
</dbReference>
<keyword evidence="4" id="KW-1185">Reference proteome</keyword>
<evidence type="ECO:0000313" key="3">
    <source>
        <dbReference type="EMBL" id="CAL1575231.1"/>
    </source>
</evidence>
<name>A0AAV2JFN7_KNICA</name>
<dbReference type="InterPro" id="IPR005135">
    <property type="entry name" value="Endo/exonuclease/phosphatase"/>
</dbReference>
<accession>A0AAV2JFN7</accession>
<dbReference type="InterPro" id="IPR050410">
    <property type="entry name" value="CCR4/nocturin_mRNA_transcr"/>
</dbReference>
<gene>
    <name evidence="3" type="ORF">KC01_LOCUS6841</name>
</gene>
<proteinExistence type="predicted"/>
<feature type="domain" description="Endonuclease/exonuclease/phosphatase" evidence="2">
    <location>
        <begin position="341"/>
        <end position="744"/>
    </location>
</feature>
<dbReference type="Pfam" id="PF03372">
    <property type="entry name" value="Exo_endo_phos"/>
    <property type="match status" value="1"/>
</dbReference>
<evidence type="ECO:0000256" key="1">
    <source>
        <dbReference type="SAM" id="MobiDB-lite"/>
    </source>
</evidence>
<dbReference type="AlphaFoldDB" id="A0AAV2JFN7"/>